<evidence type="ECO:0000256" key="5">
    <source>
        <dbReference type="ARBA" id="ARBA00006185"/>
    </source>
</evidence>
<evidence type="ECO:0000256" key="12">
    <source>
        <dbReference type="ARBA" id="ARBA00023055"/>
    </source>
</evidence>
<keyword evidence="9 19" id="KW-1133">Transmembrane helix</keyword>
<keyword evidence="8 19" id="KW-0812">Transmembrane</keyword>
<proteinExistence type="inferred from homology"/>
<accession>A0A0F7SX76</accession>
<name>A0A0F7SX76_PHARH</name>
<keyword evidence="13 19" id="KW-0472">Membrane</keyword>
<evidence type="ECO:0000256" key="1">
    <source>
        <dbReference type="ARBA" id="ARBA00004439"/>
    </source>
</evidence>
<dbReference type="GO" id="GO:0030659">
    <property type="term" value="C:cytoplasmic vesicle membrane"/>
    <property type="evidence" value="ECO:0007669"/>
    <property type="project" value="UniProtKB-SubCell"/>
</dbReference>
<feature type="compositionally biased region" description="Basic and acidic residues" evidence="20">
    <location>
        <begin position="829"/>
        <end position="841"/>
    </location>
</feature>
<dbReference type="Pfam" id="PF04109">
    <property type="entry name" value="ATG9"/>
    <property type="match status" value="1"/>
</dbReference>
<evidence type="ECO:0000256" key="14">
    <source>
        <dbReference type="ARBA" id="ARBA00023329"/>
    </source>
</evidence>
<evidence type="ECO:0000256" key="11">
    <source>
        <dbReference type="ARBA" id="ARBA00023034"/>
    </source>
</evidence>
<evidence type="ECO:0000256" key="18">
    <source>
        <dbReference type="ARBA" id="ARBA00024631"/>
    </source>
</evidence>
<feature type="region of interest" description="Disordered" evidence="20">
    <location>
        <begin position="108"/>
        <end position="177"/>
    </location>
</feature>
<sequence length="925" mass="103247">MSGPHEKLLRHEPSSPSSPFIEESVQEDTSFDQEPDSAVPQSFLIEQPSRPVNRQPAPASTLLPPGPPFGGVETVKAESITPLTFTNAPSIPRVKPVEAVLPFPVTTPLTHHHAHSRPRPGSPSSTTSSSSSTISASTSSASSSPRSSFSRSPSSSTRLRRIHQSSSHGHSDNHQRNASLLSPKLDAYEKALWDWVNVDDLDLFLQDVYEYYKGNGIFCIVLSRALNLITVGFVVGFSTFLLRCVDFSLLRAREGEVTSLEQVIVPQCIARSSGITLLGFVLFGAFYIWQIVMFALSIKNLRVLSRFYSHLLKIPDTDIQTVSWAEVVTRIGQIRESNPITSLSSSVRRTTTGMSSDSSPLKLDAHDIANRILRQENYLVALFNKDLLDLSVPGVPSIFGGNKQVLTRALVWNLRFCLLGYLCSPRNEGGGVRKVFLKERNKTALVEGLRQRFIFMGIINALFAPFIVLYLLFYSFFRYFEEYHKNPSSAGGRTYTPLAQWKFREYNELPHLFERRLNASHPIAKKYIDQFPKEKTTIVMRFLSFIAGAFASVLVLASILDPDLVLHFEITPHRTVLFYITVFGSILAITRGMIPEEGHVAEPEVLLDGIVHYTHYLPDEWKGKLHSRQVLEEFTQLFDMKIAVFARELLSVLLTPLILWVSLPNCAPAIIDFFREFTVQVDGVGYVCSFAVFDFERHGNAKYGAPTDAPHARFQSEDGKMEKSFLNFKASHPTWNPTDPTASMFLSRLSTIDPFPRPDRSPHLVPSLPPSPSLSPSRVNTTVLSPPTALHLGLPSTKHPSLSVHFGPSSHPNRPSSSSSALRPPRSSNTRDRSRTSRIEEREEDTDHLDMDSEGPESIGLKGWDDVSKDRTKTRLGRTGRKYGQGQDNEREGEQEGDEGTHPRLPDGDVLSLLSNIYATARLGR</sequence>
<organism evidence="21">
    <name type="scientific">Phaffia rhodozyma</name>
    <name type="common">Yeast</name>
    <name type="synonym">Xanthophyllomyces dendrorhous</name>
    <dbReference type="NCBI Taxonomy" id="264483"/>
    <lineage>
        <taxon>Eukaryota</taxon>
        <taxon>Fungi</taxon>
        <taxon>Dikarya</taxon>
        <taxon>Basidiomycota</taxon>
        <taxon>Agaricomycotina</taxon>
        <taxon>Tremellomycetes</taxon>
        <taxon>Cystofilobasidiales</taxon>
        <taxon>Mrakiaceae</taxon>
        <taxon>Phaffia</taxon>
    </lineage>
</organism>
<comment type="catalytic activity">
    <reaction evidence="18">
        <text>a 1,2-diacyl-sn-glycero-3-phosphocholine(in) = a 1,2-diacyl-sn-glycero-3-phosphocholine(out)</text>
        <dbReference type="Rhea" id="RHEA:38571"/>
        <dbReference type="ChEBI" id="CHEBI:57643"/>
    </reaction>
</comment>
<dbReference type="GO" id="GO:0000422">
    <property type="term" value="P:autophagy of mitochondrion"/>
    <property type="evidence" value="ECO:0007669"/>
    <property type="project" value="TreeGrafter"/>
</dbReference>
<evidence type="ECO:0000256" key="9">
    <source>
        <dbReference type="ARBA" id="ARBA00022989"/>
    </source>
</evidence>
<evidence type="ECO:0000256" key="7">
    <source>
        <dbReference type="ARBA" id="ARBA00022448"/>
    </source>
</evidence>
<evidence type="ECO:0000313" key="21">
    <source>
        <dbReference type="EMBL" id="CED85250.1"/>
    </source>
</evidence>
<dbReference type="InterPro" id="IPR007241">
    <property type="entry name" value="Autophagy-rel_prot_9"/>
</dbReference>
<dbReference type="GO" id="GO:0034727">
    <property type="term" value="P:piecemeal microautophagy of the nucleus"/>
    <property type="evidence" value="ECO:0007669"/>
    <property type="project" value="TreeGrafter"/>
</dbReference>
<feature type="compositionally biased region" description="Low complexity" evidence="20">
    <location>
        <begin position="808"/>
        <end position="828"/>
    </location>
</feature>
<keyword evidence="10 19" id="KW-0072">Autophagy</keyword>
<reference evidence="21" key="1">
    <citation type="submission" date="2014-08" db="EMBL/GenBank/DDBJ databases">
        <authorList>
            <person name="Sharma Rahul"/>
            <person name="Thines Marco"/>
        </authorList>
    </citation>
    <scope>NUCLEOTIDE SEQUENCE</scope>
</reference>
<feature type="region of interest" description="Disordered" evidence="20">
    <location>
        <begin position="757"/>
        <end position="910"/>
    </location>
</feature>
<dbReference type="GO" id="GO:0034497">
    <property type="term" value="P:protein localization to phagophore assembly site"/>
    <property type="evidence" value="ECO:0007669"/>
    <property type="project" value="TreeGrafter"/>
</dbReference>
<comment type="function">
    <text evidence="19">Phospholipid scramblase involved in autophagy. Cycles between the preautophagosomal structure/phagophore assembly site (PAS) and the cytoplasmic vesicle pool and supplies membrane for the growing autophagosome. Lipid scramblase activity plays a key role in preautophagosomal structure/phagophore assembly by distributing the phospholipids that arrive through ATG2 from the cytoplasmic to the luminal leaflet of the bilayer, thereby driving autophagosomal membrane expansion.</text>
</comment>
<comment type="catalytic activity">
    <reaction evidence="16">
        <text>a 1,2-diacyl-sn-glycero-3-phosphoethanolamine(in) = a 1,2-diacyl-sn-glycero-3-phosphoethanolamine(out)</text>
        <dbReference type="Rhea" id="RHEA:38895"/>
        <dbReference type="ChEBI" id="CHEBI:64612"/>
    </reaction>
</comment>
<feature type="compositionally biased region" description="Basic and acidic residues" evidence="20">
    <location>
        <begin position="1"/>
        <end position="13"/>
    </location>
</feature>
<keyword evidence="14" id="KW-0968">Cytoplasmic vesicle</keyword>
<evidence type="ECO:0000256" key="4">
    <source>
        <dbReference type="ARBA" id="ARBA00004653"/>
    </source>
</evidence>
<dbReference type="GO" id="GO:0061709">
    <property type="term" value="P:reticulophagy"/>
    <property type="evidence" value="ECO:0007669"/>
    <property type="project" value="TreeGrafter"/>
</dbReference>
<keyword evidence="7 19" id="KW-0813">Transport</keyword>
<keyword evidence="12 19" id="KW-0445">Lipid transport</keyword>
<dbReference type="AlphaFoldDB" id="A0A0F7SX76"/>
<evidence type="ECO:0000256" key="6">
    <source>
        <dbReference type="ARBA" id="ARBA00018074"/>
    </source>
</evidence>
<evidence type="ECO:0000256" key="16">
    <source>
        <dbReference type="ARBA" id="ARBA00024615"/>
    </source>
</evidence>
<evidence type="ECO:0000256" key="10">
    <source>
        <dbReference type="ARBA" id="ARBA00023006"/>
    </source>
</evidence>
<feature type="transmembrane region" description="Helical" evidence="19">
    <location>
        <begin position="576"/>
        <end position="594"/>
    </location>
</feature>
<evidence type="ECO:0000256" key="15">
    <source>
        <dbReference type="ARBA" id="ARBA00024479"/>
    </source>
</evidence>
<dbReference type="GO" id="GO:0000139">
    <property type="term" value="C:Golgi membrane"/>
    <property type="evidence" value="ECO:0007669"/>
    <property type="project" value="UniProtKB-SubCell"/>
</dbReference>
<evidence type="ECO:0000256" key="17">
    <source>
        <dbReference type="ARBA" id="ARBA00024621"/>
    </source>
</evidence>
<feature type="transmembrane region" description="Helical" evidence="19">
    <location>
        <begin position="225"/>
        <end position="245"/>
    </location>
</feature>
<evidence type="ECO:0000256" key="2">
    <source>
        <dbReference type="ARBA" id="ARBA00004477"/>
    </source>
</evidence>
<evidence type="ECO:0000256" key="8">
    <source>
        <dbReference type="ARBA" id="ARBA00022692"/>
    </source>
</evidence>
<evidence type="ECO:0000256" key="13">
    <source>
        <dbReference type="ARBA" id="ARBA00023136"/>
    </source>
</evidence>
<dbReference type="GO" id="GO:0034045">
    <property type="term" value="C:phagophore assembly site membrane"/>
    <property type="evidence" value="ECO:0007669"/>
    <property type="project" value="UniProtKB-SubCell"/>
</dbReference>
<feature type="compositionally biased region" description="Low complexity" evidence="20">
    <location>
        <begin position="14"/>
        <end position="23"/>
    </location>
</feature>
<feature type="region of interest" description="Disordered" evidence="20">
    <location>
        <begin position="1"/>
        <end position="73"/>
    </location>
</feature>
<keyword evidence="11" id="KW-0333">Golgi apparatus</keyword>
<feature type="transmembrane region" description="Helical" evidence="19">
    <location>
        <begin position="453"/>
        <end position="477"/>
    </location>
</feature>
<evidence type="ECO:0000256" key="3">
    <source>
        <dbReference type="ARBA" id="ARBA00004511"/>
    </source>
</evidence>
<feature type="compositionally biased region" description="Basic and acidic residues" evidence="20">
    <location>
        <begin position="888"/>
        <end position="907"/>
    </location>
</feature>
<comment type="catalytic activity">
    <reaction evidence="17">
        <text>a 1,2-diacyl-sn-glycero-3-phospho-(1D-myo-inositol-3-phosphate)(in) = a 1,2-diacyl-sn-glycero-3-phospho-(1D-myo-inositol-3-phosphate)(out)</text>
        <dbReference type="Rhea" id="RHEA:67920"/>
        <dbReference type="ChEBI" id="CHEBI:58088"/>
    </reaction>
</comment>
<dbReference type="GO" id="GO:0005776">
    <property type="term" value="C:autophagosome"/>
    <property type="evidence" value="ECO:0007669"/>
    <property type="project" value="TreeGrafter"/>
</dbReference>
<comment type="subcellular location">
    <subcellularLocation>
        <location evidence="1">Cytoplasmic vesicle membrane</location>
        <topology evidence="1">Multi-pass membrane protein</topology>
    </subcellularLocation>
    <subcellularLocation>
        <location evidence="2">Endoplasmic reticulum membrane</location>
        <topology evidence="2">Multi-pass membrane protein</topology>
    </subcellularLocation>
    <subcellularLocation>
        <location evidence="4">Golgi apparatus membrane</location>
        <topology evidence="4">Multi-pass membrane protein</topology>
    </subcellularLocation>
    <subcellularLocation>
        <location evidence="3 19">Preautophagosomal structure membrane</location>
        <topology evidence="3 19">Multi-pass membrane protein</topology>
    </subcellularLocation>
</comment>
<feature type="transmembrane region" description="Helical" evidence="19">
    <location>
        <begin position="644"/>
        <end position="663"/>
    </location>
</feature>
<feature type="transmembrane region" description="Helical" evidence="19">
    <location>
        <begin position="538"/>
        <end position="560"/>
    </location>
</feature>
<feature type="compositionally biased region" description="Basic and acidic residues" evidence="20">
    <location>
        <begin position="863"/>
        <end position="873"/>
    </location>
</feature>
<dbReference type="PANTHER" id="PTHR13038">
    <property type="entry name" value="APG9 AUTOPHAGY 9"/>
    <property type="match status" value="1"/>
</dbReference>
<comment type="catalytic activity">
    <reaction evidence="15">
        <text>a 1,2-diacyl-sn-glycero-3-phospho-L-serine(in) = a 1,2-diacyl-sn-glycero-3-phospho-L-serine(out)</text>
        <dbReference type="Rhea" id="RHEA:38663"/>
        <dbReference type="ChEBI" id="CHEBI:57262"/>
    </reaction>
</comment>
<feature type="transmembrane region" description="Helical" evidence="19">
    <location>
        <begin position="277"/>
        <end position="298"/>
    </location>
</feature>
<dbReference type="GO" id="GO:0006869">
    <property type="term" value="P:lipid transport"/>
    <property type="evidence" value="ECO:0007669"/>
    <property type="project" value="UniProtKB-KW"/>
</dbReference>
<dbReference type="GO" id="GO:0005789">
    <property type="term" value="C:endoplasmic reticulum membrane"/>
    <property type="evidence" value="ECO:0007669"/>
    <property type="project" value="UniProtKB-SubCell"/>
</dbReference>
<protein>
    <recommendedName>
        <fullName evidence="6 19">Autophagy-related protein 9</fullName>
    </recommendedName>
</protein>
<feature type="compositionally biased region" description="Acidic residues" evidence="20">
    <location>
        <begin position="842"/>
        <end position="855"/>
    </location>
</feature>
<comment type="similarity">
    <text evidence="5 19">Belongs to the ATG9 family.</text>
</comment>
<dbReference type="PANTHER" id="PTHR13038:SF10">
    <property type="entry name" value="AUTOPHAGY-RELATED PROTEIN 9"/>
    <property type="match status" value="1"/>
</dbReference>
<evidence type="ECO:0000256" key="19">
    <source>
        <dbReference type="RuleBase" id="RU364027"/>
    </source>
</evidence>
<feature type="compositionally biased region" description="Acidic residues" evidence="20">
    <location>
        <begin position="24"/>
        <end position="35"/>
    </location>
</feature>
<dbReference type="EMBL" id="LN483332">
    <property type="protein sequence ID" value="CED85250.1"/>
    <property type="molecule type" value="Genomic_DNA"/>
</dbReference>
<feature type="compositionally biased region" description="Low complexity" evidence="20">
    <location>
        <begin position="122"/>
        <end position="157"/>
    </location>
</feature>
<evidence type="ECO:0000256" key="20">
    <source>
        <dbReference type="SAM" id="MobiDB-lite"/>
    </source>
</evidence>